<gene>
    <name evidence="2" type="ORF">CNYM01_04385</name>
</gene>
<reference evidence="2 3" key="1">
    <citation type="submission" date="2014-02" db="EMBL/GenBank/DDBJ databases">
        <title>The genome sequence of Colletotrichum nymphaeae SA-01.</title>
        <authorList>
            <person name="Baroncelli R."/>
            <person name="Thon M.R."/>
        </authorList>
    </citation>
    <scope>NUCLEOTIDE SEQUENCE [LARGE SCALE GENOMIC DNA]</scope>
    <source>
        <strain evidence="2 3">SA-01</strain>
    </source>
</reference>
<sequence length="128" mass="13719">MAPQDPNECPKHRCGFRATPDCTLLQHINTSHGPAIQMLCGVHTIFSEYYFGKHKRACDSCTNLIPAEEVPMPSVERDGSVDPEGIPEGEPQARAVHHGGIVVNGTNNGTINQTFRCSSSACSGSPSN</sequence>
<dbReference type="Proteomes" id="UP000070054">
    <property type="component" value="Unassembled WGS sequence"/>
</dbReference>
<accession>A0A135RTU9</accession>
<protein>
    <submittedName>
        <fullName evidence="2">Uncharacterized protein</fullName>
    </submittedName>
</protein>
<keyword evidence="3" id="KW-1185">Reference proteome</keyword>
<proteinExistence type="predicted"/>
<name>A0A135RTU9_9PEZI</name>
<evidence type="ECO:0000313" key="2">
    <source>
        <dbReference type="EMBL" id="KXH27111.1"/>
    </source>
</evidence>
<organism evidence="2 3">
    <name type="scientific">Colletotrichum nymphaeae SA-01</name>
    <dbReference type="NCBI Taxonomy" id="1460502"/>
    <lineage>
        <taxon>Eukaryota</taxon>
        <taxon>Fungi</taxon>
        <taxon>Dikarya</taxon>
        <taxon>Ascomycota</taxon>
        <taxon>Pezizomycotina</taxon>
        <taxon>Sordariomycetes</taxon>
        <taxon>Hypocreomycetidae</taxon>
        <taxon>Glomerellales</taxon>
        <taxon>Glomerellaceae</taxon>
        <taxon>Colletotrichum</taxon>
        <taxon>Colletotrichum acutatum species complex</taxon>
    </lineage>
</organism>
<evidence type="ECO:0000313" key="3">
    <source>
        <dbReference type="Proteomes" id="UP000070054"/>
    </source>
</evidence>
<feature type="region of interest" description="Disordered" evidence="1">
    <location>
        <begin position="72"/>
        <end position="91"/>
    </location>
</feature>
<dbReference type="AlphaFoldDB" id="A0A135RTU9"/>
<evidence type="ECO:0000256" key="1">
    <source>
        <dbReference type="SAM" id="MobiDB-lite"/>
    </source>
</evidence>
<comment type="caution">
    <text evidence="2">The sequence shown here is derived from an EMBL/GenBank/DDBJ whole genome shotgun (WGS) entry which is preliminary data.</text>
</comment>
<dbReference type="EMBL" id="JEMN01001788">
    <property type="protein sequence ID" value="KXH27111.1"/>
    <property type="molecule type" value="Genomic_DNA"/>
</dbReference>